<feature type="transmembrane region" description="Helical" evidence="1">
    <location>
        <begin position="34"/>
        <end position="52"/>
    </location>
</feature>
<dbReference type="EMBL" id="ATFF01000002">
    <property type="protein sequence ID" value="EPF32271.1"/>
    <property type="molecule type" value="Genomic_DNA"/>
</dbReference>
<evidence type="ECO:0000313" key="3">
    <source>
        <dbReference type="Proteomes" id="UP000014541"/>
    </source>
</evidence>
<dbReference type="Proteomes" id="UP000014541">
    <property type="component" value="Unassembled WGS sequence"/>
</dbReference>
<dbReference type="eggNOG" id="ENOG50343I0">
    <property type="taxonomic scope" value="Bacteria"/>
</dbReference>
<comment type="caution">
    <text evidence="2">The sequence shown here is derived from an EMBL/GenBank/DDBJ whole genome shotgun (WGS) entry which is preliminary data.</text>
</comment>
<dbReference type="HOGENOM" id="CLU_104224_0_0_12"/>
<evidence type="ECO:0000256" key="1">
    <source>
        <dbReference type="SAM" id="Phobius"/>
    </source>
</evidence>
<organism evidence="2 3">
    <name type="scientific">Treponema maltophilum ATCC 51939</name>
    <dbReference type="NCBI Taxonomy" id="1125699"/>
    <lineage>
        <taxon>Bacteria</taxon>
        <taxon>Pseudomonadati</taxon>
        <taxon>Spirochaetota</taxon>
        <taxon>Spirochaetia</taxon>
        <taxon>Spirochaetales</taxon>
        <taxon>Treponemataceae</taxon>
        <taxon>Treponema</taxon>
    </lineage>
</organism>
<keyword evidence="1" id="KW-0812">Transmembrane</keyword>
<protein>
    <submittedName>
        <fullName evidence="2">Uncharacterized protein</fullName>
    </submittedName>
</protein>
<proteinExistence type="predicted"/>
<dbReference type="OrthoDB" id="370144at2"/>
<dbReference type="STRING" id="1125699.HMPREF9194_00266"/>
<evidence type="ECO:0000313" key="2">
    <source>
        <dbReference type="EMBL" id="EPF32271.1"/>
    </source>
</evidence>
<dbReference type="RefSeq" id="WP_016524568.1">
    <property type="nucleotide sequence ID" value="NZ_KE332518.1"/>
</dbReference>
<dbReference type="PATRIC" id="fig|1125699.3.peg.270"/>
<reference evidence="2 3" key="1">
    <citation type="submission" date="2013-04" db="EMBL/GenBank/DDBJ databases">
        <title>The Genome Sequence of Treponema maltophilum ATCC 51939.</title>
        <authorList>
            <consortium name="The Broad Institute Genomics Platform"/>
            <person name="Earl A."/>
            <person name="Ward D."/>
            <person name="Feldgarden M."/>
            <person name="Gevers D."/>
            <person name="Leonetti C."/>
            <person name="Blanton J.M."/>
            <person name="Dewhirst F.E."/>
            <person name="Izard J."/>
            <person name="Walker B."/>
            <person name="Young S."/>
            <person name="Zeng Q."/>
            <person name="Gargeya S."/>
            <person name="Fitzgerald M."/>
            <person name="Haas B."/>
            <person name="Abouelleil A."/>
            <person name="Allen A.W."/>
            <person name="Alvarado L."/>
            <person name="Arachchi H.M."/>
            <person name="Berlin A.M."/>
            <person name="Chapman S.B."/>
            <person name="Gainer-Dewar J."/>
            <person name="Goldberg J."/>
            <person name="Griggs A."/>
            <person name="Gujja S."/>
            <person name="Hansen M."/>
            <person name="Howarth C."/>
            <person name="Imamovic A."/>
            <person name="Ireland A."/>
            <person name="Larimer J."/>
            <person name="McCowan C."/>
            <person name="Murphy C."/>
            <person name="Pearson M."/>
            <person name="Poon T.W."/>
            <person name="Priest M."/>
            <person name="Roberts A."/>
            <person name="Saif S."/>
            <person name="Shea T."/>
            <person name="Sisk P."/>
            <person name="Sykes S."/>
            <person name="Wortman J."/>
            <person name="Nusbaum C."/>
            <person name="Birren B."/>
        </authorList>
    </citation>
    <scope>NUCLEOTIDE SEQUENCE [LARGE SCALE GENOMIC DNA]</scope>
    <source>
        <strain evidence="2 3">ATCC 51939</strain>
    </source>
</reference>
<dbReference type="AlphaFoldDB" id="S3K5M3"/>
<keyword evidence="1" id="KW-1133">Transmembrane helix</keyword>
<keyword evidence="3" id="KW-1185">Reference proteome</keyword>
<sequence length="265" mass="30219">MERRIPALKILTPAPKDLSLKNTPQKTLRKRAPFFFVAGVLMFLYGFFSGTFCTHAQNAASYEFLRFPLWYPIDDLPSLQKTGGKGKKAYEPAIAELKALAPFMTEGLVYGWRFSYTPSDKLRAVPEFFEVQPIVRIDADDERLSYTDAVFVPESNRLECWVEYRLSEAMRIRRLRWQSAAYPKIAGRGEAPISAGGDGIKEACRIALKNAVRSYAQSLLKNKPKEISGTVLLTDLPRYYIKSGKYCADLDFFLFVSKIDEYTQF</sequence>
<name>S3K5M3_TREMA</name>
<gene>
    <name evidence="2" type="ORF">HMPREF9194_00266</name>
</gene>
<keyword evidence="1" id="KW-0472">Membrane</keyword>
<accession>S3K5M3</accession>